<evidence type="ECO:0000313" key="5">
    <source>
        <dbReference type="EMBL" id="CUV60708.1"/>
    </source>
</evidence>
<evidence type="ECO:0000313" key="3">
    <source>
        <dbReference type="EMBL" id="CUV32529.1"/>
    </source>
</evidence>
<keyword evidence="1" id="KW-0732">Signal</keyword>
<proteinExistence type="predicted"/>
<dbReference type="EMBL" id="LN899826">
    <property type="protein sequence ID" value="CUV40631.1"/>
    <property type="molecule type" value="Genomic_DNA"/>
</dbReference>
<evidence type="ECO:0000313" key="4">
    <source>
        <dbReference type="EMBL" id="CUV40631.1"/>
    </source>
</evidence>
<dbReference type="EMBL" id="LN899825">
    <property type="protein sequence ID" value="CUV32529.1"/>
    <property type="molecule type" value="Genomic_DNA"/>
</dbReference>
<evidence type="ECO:0000256" key="1">
    <source>
        <dbReference type="SAM" id="SignalP"/>
    </source>
</evidence>
<dbReference type="AlphaFoldDB" id="A0A0S4UKY4"/>
<dbReference type="EMBL" id="LN899822">
    <property type="protein sequence ID" value="CUV60708.1"/>
    <property type="molecule type" value="Genomic_DNA"/>
</dbReference>
<name>A0A0S4UKY4_RALSL</name>
<reference evidence="2" key="1">
    <citation type="submission" date="2015-10" db="EMBL/GenBank/DDBJ databases">
        <authorList>
            <person name="Gilbert D.G."/>
        </authorList>
    </citation>
    <scope>NUCLEOTIDE SEQUENCE</scope>
    <source>
        <strain evidence="2">Phyl III-seqv23</strain>
    </source>
</reference>
<feature type="signal peptide" evidence="1">
    <location>
        <begin position="1"/>
        <end position="18"/>
    </location>
</feature>
<gene>
    <name evidence="5" type="ORF">RD1301_v1_1080002</name>
    <name evidence="2" type="ORF">RUN1744_v1_280019</name>
    <name evidence="3" type="ORF">TD1301_v1_80025</name>
    <name evidence="4" type="ORF">TF3108_v1_530012</name>
</gene>
<evidence type="ECO:0008006" key="6">
    <source>
        <dbReference type="Google" id="ProtNLM"/>
    </source>
</evidence>
<accession>A0A0S4UKY4</accession>
<protein>
    <recommendedName>
        <fullName evidence="6">DUF1795 domain-containing protein</fullName>
    </recommendedName>
</protein>
<organism evidence="2">
    <name type="scientific">Ralstonia solanacearum</name>
    <name type="common">Pseudomonas solanacearum</name>
    <dbReference type="NCBI Taxonomy" id="305"/>
    <lineage>
        <taxon>Bacteria</taxon>
        <taxon>Pseudomonadati</taxon>
        <taxon>Pseudomonadota</taxon>
        <taxon>Betaproteobacteria</taxon>
        <taxon>Burkholderiales</taxon>
        <taxon>Burkholderiaceae</taxon>
        <taxon>Ralstonia</taxon>
        <taxon>Ralstonia solanacearum species complex</taxon>
    </lineage>
</organism>
<dbReference type="EMBL" id="LN899823">
    <property type="protein sequence ID" value="CUV22920.1"/>
    <property type="molecule type" value="Genomic_DNA"/>
</dbReference>
<sequence length="164" mass="18456">MQKFFAALFLMICGLAHADSMIDTPDFKLNLPGDWAVERTKDASQHSLYSKQQDVGITASSMHFKRGVPDLRRIADKLVETRLAAENSAGREYGLHMTIAEPIVVPFARGFQVAYYGHDSTNRQFRYLGVVVDGRIVSIYAESKTKSQQELENQFNQLLKGLTI</sequence>
<feature type="chain" id="PRO_5013467124" description="DUF1795 domain-containing protein" evidence="1">
    <location>
        <begin position="19"/>
        <end position="164"/>
    </location>
</feature>
<evidence type="ECO:0000313" key="2">
    <source>
        <dbReference type="EMBL" id="CUV22920.1"/>
    </source>
</evidence>